<sequence length="67" mass="7539">MAKAAQAAHSYDGGQQVNMKKYGVYGTDYGSECQHVLQQTPRQVRIVFHSMGFFTLCRLAVFSQHTL</sequence>
<organism evidence="1 2">
    <name type="scientific">Leclercia adecarboxylata</name>
    <dbReference type="NCBI Taxonomy" id="83655"/>
    <lineage>
        <taxon>Bacteria</taxon>
        <taxon>Pseudomonadati</taxon>
        <taxon>Pseudomonadota</taxon>
        <taxon>Gammaproteobacteria</taxon>
        <taxon>Enterobacterales</taxon>
        <taxon>Enterobacteriaceae</taxon>
        <taxon>Leclercia</taxon>
    </lineage>
</organism>
<reference evidence="1 2" key="1">
    <citation type="submission" date="2019-05" db="EMBL/GenBank/DDBJ databases">
        <authorList>
            <consortium name="Pathogen Informatics"/>
        </authorList>
    </citation>
    <scope>NUCLEOTIDE SEQUENCE [LARGE SCALE GENOMIC DNA]</scope>
    <source>
        <strain evidence="1 2">NCTC13032</strain>
    </source>
</reference>
<dbReference type="Proteomes" id="UP000310719">
    <property type="component" value="Chromosome"/>
</dbReference>
<evidence type="ECO:0000313" key="1">
    <source>
        <dbReference type="EMBL" id="VTP68996.1"/>
    </source>
</evidence>
<protein>
    <submittedName>
        <fullName evidence="1">Uncharacterized protein</fullName>
    </submittedName>
</protein>
<evidence type="ECO:0000313" key="2">
    <source>
        <dbReference type="Proteomes" id="UP000310719"/>
    </source>
</evidence>
<accession>A0A4U9HYI6</accession>
<proteinExistence type="predicted"/>
<dbReference type="AlphaFoldDB" id="A0A4U9HYI6"/>
<name>A0A4U9HYI6_9ENTR</name>
<gene>
    <name evidence="1" type="ORF">NCTC13032_03886</name>
</gene>
<dbReference type="EMBL" id="LR590464">
    <property type="protein sequence ID" value="VTP68996.1"/>
    <property type="molecule type" value="Genomic_DNA"/>
</dbReference>